<gene>
    <name evidence="2" type="ORF">Rhal01_03140</name>
</gene>
<dbReference type="EMBL" id="BAABRL010000011">
    <property type="protein sequence ID" value="GAA5496952.1"/>
    <property type="molecule type" value="Genomic_DNA"/>
</dbReference>
<evidence type="ECO:0000256" key="1">
    <source>
        <dbReference type="SAM" id="SignalP"/>
    </source>
</evidence>
<proteinExistence type="predicted"/>
<organism evidence="2 3">
    <name type="scientific">Rubritalea halochordaticola</name>
    <dbReference type="NCBI Taxonomy" id="714537"/>
    <lineage>
        <taxon>Bacteria</taxon>
        <taxon>Pseudomonadati</taxon>
        <taxon>Verrucomicrobiota</taxon>
        <taxon>Verrucomicrobiia</taxon>
        <taxon>Verrucomicrobiales</taxon>
        <taxon>Rubritaleaceae</taxon>
        <taxon>Rubritalea</taxon>
    </lineage>
</organism>
<feature type="chain" id="PRO_5046024617" description="DUF4469 domain-containing protein" evidence="1">
    <location>
        <begin position="23"/>
        <end position="247"/>
    </location>
</feature>
<evidence type="ECO:0008006" key="4">
    <source>
        <dbReference type="Google" id="ProtNLM"/>
    </source>
</evidence>
<protein>
    <recommendedName>
        <fullName evidence="4">DUF4469 domain-containing protein</fullName>
    </recommendedName>
</protein>
<accession>A0ABP9V6G3</accession>
<keyword evidence="1" id="KW-0732">Signal</keyword>
<dbReference type="Proteomes" id="UP001424741">
    <property type="component" value="Unassembled WGS sequence"/>
</dbReference>
<sequence length="247" mass="27744">MKRLFVLMLLLGVGLSSSVVVAQQEEDTGKVKPRVLRVQMEFIEVSQATMLDLMYGEGEAISDSDLRGKMQALLKEEKASMLDSQVIVCRNGEKCTSESISEFQYPTKYEAVELPNHVEANIEEVKEVLENLVVAPTPSSFETRNLGTTIELECNVDKEGKEVAMRLAPEIVWHVGDVIWAEWSDKKTKLDIKMPKMYTLRVNTGITVPMGKYGLVSVMNPKDENGFPDNQRKVLCFVKVNEVLKGK</sequence>
<keyword evidence="3" id="KW-1185">Reference proteome</keyword>
<name>A0ABP9V6G3_9BACT</name>
<reference evidence="2 3" key="1">
    <citation type="submission" date="2024-02" db="EMBL/GenBank/DDBJ databases">
        <title>Rubritalea halochordaticola NBRC 107102.</title>
        <authorList>
            <person name="Ichikawa N."/>
            <person name="Katano-Makiyama Y."/>
            <person name="Hidaka K."/>
        </authorList>
    </citation>
    <scope>NUCLEOTIDE SEQUENCE [LARGE SCALE GENOMIC DNA]</scope>
    <source>
        <strain evidence="2 3">NBRC 107102</strain>
    </source>
</reference>
<comment type="caution">
    <text evidence="2">The sequence shown here is derived from an EMBL/GenBank/DDBJ whole genome shotgun (WGS) entry which is preliminary data.</text>
</comment>
<evidence type="ECO:0000313" key="3">
    <source>
        <dbReference type="Proteomes" id="UP001424741"/>
    </source>
</evidence>
<dbReference type="RefSeq" id="WP_346189535.1">
    <property type="nucleotide sequence ID" value="NZ_BAABRL010000011.1"/>
</dbReference>
<feature type="signal peptide" evidence="1">
    <location>
        <begin position="1"/>
        <end position="22"/>
    </location>
</feature>
<evidence type="ECO:0000313" key="2">
    <source>
        <dbReference type="EMBL" id="GAA5496952.1"/>
    </source>
</evidence>